<dbReference type="EMBL" id="LWDF02000810">
    <property type="protein sequence ID" value="KAE8242047.1"/>
    <property type="molecule type" value="Genomic_DNA"/>
</dbReference>
<comment type="caution">
    <text evidence="1">The sequence shown here is derived from an EMBL/GenBank/DDBJ whole genome shotgun (WGS) entry which is preliminary data.</text>
</comment>
<protein>
    <submittedName>
        <fullName evidence="1">Uncharacterized protein</fullName>
    </submittedName>
</protein>
<accession>A0A8T8SKH7</accession>
<gene>
    <name evidence="1" type="ORF">A4X13_0g7146</name>
</gene>
<reference evidence="1" key="1">
    <citation type="submission" date="2016-04" db="EMBL/GenBank/DDBJ databases">
        <authorList>
            <person name="Nguyen H.D."/>
            <person name="Samba Siva P."/>
            <person name="Cullis J."/>
            <person name="Levesque C.A."/>
            <person name="Hambleton S."/>
        </authorList>
    </citation>
    <scope>NUCLEOTIDE SEQUENCE</scope>
    <source>
        <strain evidence="1">DAOMC 236416</strain>
    </source>
</reference>
<evidence type="ECO:0000313" key="2">
    <source>
        <dbReference type="Proteomes" id="UP000077521"/>
    </source>
</evidence>
<dbReference type="AlphaFoldDB" id="A0A8T8SKH7"/>
<reference evidence="1" key="2">
    <citation type="journal article" date="2019" name="IMA Fungus">
        <title>Genome sequencing and comparison of five Tilletia species to identify candidate genes for the detection of regulated species infecting wheat.</title>
        <authorList>
            <person name="Nguyen H.D.T."/>
            <person name="Sultana T."/>
            <person name="Kesanakurti P."/>
            <person name="Hambleton S."/>
        </authorList>
    </citation>
    <scope>NUCLEOTIDE SEQUENCE</scope>
    <source>
        <strain evidence="1">DAOMC 236416</strain>
    </source>
</reference>
<keyword evidence="2" id="KW-1185">Reference proteome</keyword>
<proteinExistence type="predicted"/>
<sequence length="180" mass="19886">MYDVGYTNMDDPSPMSHIPSLFMVIGIRKDDPVPETRKVPAPTVVPSTSVLTSPSGTITTACSPLRTVSVTTIHLRARFRCFSFVSQLSPHFGTDFGTATNPFDRIRRLRYLFFTSRPPRSIIHASHHPASADDAVWRSPALDALPYLPDRNCGFEIVAFVCSSYPFILITTCGCSFVAI</sequence>
<name>A0A8T8SKH7_9BASI</name>
<dbReference type="Proteomes" id="UP000077521">
    <property type="component" value="Unassembled WGS sequence"/>
</dbReference>
<evidence type="ECO:0000313" key="1">
    <source>
        <dbReference type="EMBL" id="KAE8242047.1"/>
    </source>
</evidence>
<organism evidence="1 2">
    <name type="scientific">Tilletia indica</name>
    <dbReference type="NCBI Taxonomy" id="43049"/>
    <lineage>
        <taxon>Eukaryota</taxon>
        <taxon>Fungi</taxon>
        <taxon>Dikarya</taxon>
        <taxon>Basidiomycota</taxon>
        <taxon>Ustilaginomycotina</taxon>
        <taxon>Exobasidiomycetes</taxon>
        <taxon>Tilletiales</taxon>
        <taxon>Tilletiaceae</taxon>
        <taxon>Tilletia</taxon>
    </lineage>
</organism>